<dbReference type="EMBL" id="JABBXF010000030">
    <property type="protein sequence ID" value="NVK78881.1"/>
    <property type="molecule type" value="Genomic_DNA"/>
</dbReference>
<gene>
    <name evidence="2" type="ORF">HG542_14545</name>
</gene>
<organism evidence="2 3">
    <name type="scientific">Streptomyces morookaense</name>
    <name type="common">Streptoverticillium morookaense</name>
    <dbReference type="NCBI Taxonomy" id="1970"/>
    <lineage>
        <taxon>Bacteria</taxon>
        <taxon>Bacillati</taxon>
        <taxon>Actinomycetota</taxon>
        <taxon>Actinomycetes</taxon>
        <taxon>Kitasatosporales</taxon>
        <taxon>Streptomycetaceae</taxon>
        <taxon>Streptomyces</taxon>
    </lineage>
</organism>
<accession>A0A7Y7B5B0</accession>
<name>A0A7Y7B5B0_STRMO</name>
<protein>
    <submittedName>
        <fullName evidence="2">Uncharacterized protein</fullName>
    </submittedName>
</protein>
<proteinExistence type="predicted"/>
<dbReference type="Proteomes" id="UP000587462">
    <property type="component" value="Unassembled WGS sequence"/>
</dbReference>
<feature type="compositionally biased region" description="Basic and acidic residues" evidence="1">
    <location>
        <begin position="1"/>
        <end position="13"/>
    </location>
</feature>
<keyword evidence="3" id="KW-1185">Reference proteome</keyword>
<evidence type="ECO:0000313" key="2">
    <source>
        <dbReference type="EMBL" id="NVK78881.1"/>
    </source>
</evidence>
<sequence length="603" mass="64681">MRPCAPERSRPPADGRSAAPARRRRRLYLGDRRQGSGPPEPYYVDAVMLAPGIACTEEPLESVTGGTARPYWQRRHDGVPDTWLTTKALQKTVLPVAEALRRARGREKDRRPAGGLSFTGYAAQLVDQLGQVPSGRALTAAVPKLLPVPAPGTGRHDGGFRELDPAGGTPRPAGDIRVLIANAGRDLRSTAVVPRDAEAAQDGRGSCAVIGLPYATVLQLGGVTDAFLWSPVVMLASLLCHATHTLAGAYDTSPVTVPRTLTPGAFGTYATTRSAAVALGDETALRHAVLGASGVSFLHADTFLQLPAFEAASRTARTFRDALPAEAAGLAKAYDETAVTRSTVWRLNESAVAREFGYKPRKSHEQSGQRDYSQRTLLVEPKELVADKNLVDSPYSAWAKGKVGAPHAFSGLKDSWERWWESAMYLDYLFSPVKATVNAVTGGAVPSIVVNPVKNLYRLANAGRMVAHYAGAEKPAAMDKAPLRAAEEAVNRVPVRYDAHAQTVDTASVDRLLQAVRDVKDAQAAVAGGLPPAYMRERRLRTPGEAAGWAAQKIVLPAVLEMTPYVSTAATGLRIATPHVVAAVPRERRDAARRLVREAYLRS</sequence>
<comment type="caution">
    <text evidence="2">The sequence shown here is derived from an EMBL/GenBank/DDBJ whole genome shotgun (WGS) entry which is preliminary data.</text>
</comment>
<reference evidence="2 3" key="1">
    <citation type="submission" date="2020-04" db="EMBL/GenBank/DDBJ databases">
        <title>Draft Genome Sequence of Streptomyces morookaense DSM 40503, an 8-azaguanine-producing strain.</title>
        <authorList>
            <person name="Qi J."/>
            <person name="Gao J.-M."/>
        </authorList>
    </citation>
    <scope>NUCLEOTIDE SEQUENCE [LARGE SCALE GENOMIC DNA]</scope>
    <source>
        <strain evidence="2 3">DSM 40503</strain>
    </source>
</reference>
<dbReference type="RefSeq" id="WP_171081413.1">
    <property type="nucleotide sequence ID" value="NZ_BNBU01000006.1"/>
</dbReference>
<dbReference type="AlphaFoldDB" id="A0A7Y7B5B0"/>
<dbReference type="Gene3D" id="3.90.1240.10">
    <property type="entry name" value="Metalloproteases ('zincins'), catalytic domain like"/>
    <property type="match status" value="1"/>
</dbReference>
<evidence type="ECO:0000256" key="1">
    <source>
        <dbReference type="SAM" id="MobiDB-lite"/>
    </source>
</evidence>
<feature type="region of interest" description="Disordered" evidence="1">
    <location>
        <begin position="1"/>
        <end position="40"/>
    </location>
</feature>
<evidence type="ECO:0000313" key="3">
    <source>
        <dbReference type="Proteomes" id="UP000587462"/>
    </source>
</evidence>